<evidence type="ECO:0000256" key="6">
    <source>
        <dbReference type="ARBA" id="ARBA00023136"/>
    </source>
</evidence>
<dbReference type="EMBL" id="JAJAGQ010000022">
    <property type="protein sequence ID" value="KAJ8529449.1"/>
    <property type="molecule type" value="Genomic_DNA"/>
</dbReference>
<accession>A0A9Q1QVR8</accession>
<keyword evidence="2" id="KW-1003">Cell membrane</keyword>
<dbReference type="Gene3D" id="1.10.510.10">
    <property type="entry name" value="Transferase(Phosphotransferase) domain 1"/>
    <property type="match status" value="1"/>
</dbReference>
<dbReference type="InterPro" id="IPR057097">
    <property type="entry name" value="LysM_RLK3/10"/>
</dbReference>
<dbReference type="Gene3D" id="3.30.200.20">
    <property type="entry name" value="Phosphorylase Kinase, domain 1"/>
    <property type="match status" value="1"/>
</dbReference>
<comment type="caution">
    <text evidence="9">The sequence shown here is derived from an EMBL/GenBank/DDBJ whole genome shotgun (WGS) entry which is preliminary data.</text>
</comment>
<proteinExistence type="predicted"/>
<keyword evidence="3" id="KW-0812">Transmembrane</keyword>
<evidence type="ECO:0000259" key="8">
    <source>
        <dbReference type="PROSITE" id="PS50011"/>
    </source>
</evidence>
<evidence type="ECO:0000256" key="1">
    <source>
        <dbReference type="ARBA" id="ARBA00004162"/>
    </source>
</evidence>
<dbReference type="GO" id="GO:0019199">
    <property type="term" value="F:transmembrane receptor protein kinase activity"/>
    <property type="evidence" value="ECO:0007669"/>
    <property type="project" value="InterPro"/>
</dbReference>
<dbReference type="GO" id="GO:0005524">
    <property type="term" value="F:ATP binding"/>
    <property type="evidence" value="ECO:0007669"/>
    <property type="project" value="InterPro"/>
</dbReference>
<dbReference type="InterPro" id="IPR011009">
    <property type="entry name" value="Kinase-like_dom_sf"/>
</dbReference>
<dbReference type="InterPro" id="IPR000719">
    <property type="entry name" value="Prot_kinase_dom"/>
</dbReference>
<evidence type="ECO:0000256" key="4">
    <source>
        <dbReference type="ARBA" id="ARBA00022729"/>
    </source>
</evidence>
<evidence type="ECO:0000313" key="10">
    <source>
        <dbReference type="Proteomes" id="UP001152561"/>
    </source>
</evidence>
<evidence type="ECO:0000313" key="9">
    <source>
        <dbReference type="EMBL" id="KAJ8529449.1"/>
    </source>
</evidence>
<organism evidence="9 10">
    <name type="scientific">Anisodus acutangulus</name>
    <dbReference type="NCBI Taxonomy" id="402998"/>
    <lineage>
        <taxon>Eukaryota</taxon>
        <taxon>Viridiplantae</taxon>
        <taxon>Streptophyta</taxon>
        <taxon>Embryophyta</taxon>
        <taxon>Tracheophyta</taxon>
        <taxon>Spermatophyta</taxon>
        <taxon>Magnoliopsida</taxon>
        <taxon>eudicotyledons</taxon>
        <taxon>Gunneridae</taxon>
        <taxon>Pentapetalae</taxon>
        <taxon>asterids</taxon>
        <taxon>lamiids</taxon>
        <taxon>Solanales</taxon>
        <taxon>Solanaceae</taxon>
        <taxon>Solanoideae</taxon>
        <taxon>Hyoscyameae</taxon>
        <taxon>Anisodus</taxon>
    </lineage>
</organism>
<keyword evidence="7" id="KW-1015">Disulfide bond</keyword>
<protein>
    <recommendedName>
        <fullName evidence="8">Protein kinase domain-containing protein</fullName>
    </recommendedName>
</protein>
<comment type="subcellular location">
    <subcellularLocation>
        <location evidence="1">Cell membrane</location>
        <topology evidence="1">Single-pass membrane protein</topology>
    </subcellularLocation>
</comment>
<dbReference type="InterPro" id="IPR044812">
    <property type="entry name" value="CERK1/LYK3-like"/>
</dbReference>
<dbReference type="PANTHER" id="PTHR46204">
    <property type="entry name" value="CHITIN ELICITOR RECEPTOR KINASE 1-RELATED"/>
    <property type="match status" value="1"/>
</dbReference>
<evidence type="ECO:0000256" key="5">
    <source>
        <dbReference type="ARBA" id="ARBA00022989"/>
    </source>
</evidence>
<dbReference type="GO" id="GO:0005886">
    <property type="term" value="C:plasma membrane"/>
    <property type="evidence" value="ECO:0007669"/>
    <property type="project" value="UniProtKB-SubCell"/>
</dbReference>
<dbReference type="GO" id="GO:0045087">
    <property type="term" value="P:innate immune response"/>
    <property type="evidence" value="ECO:0007669"/>
    <property type="project" value="InterPro"/>
</dbReference>
<dbReference type="InterPro" id="IPR018392">
    <property type="entry name" value="LysM"/>
</dbReference>
<dbReference type="Pfam" id="PF23577">
    <property type="entry name" value="LysM_RLK"/>
    <property type="match status" value="1"/>
</dbReference>
<dbReference type="OrthoDB" id="1740620at2759"/>
<name>A0A9Q1QVR8_9SOLA</name>
<feature type="domain" description="Protein kinase" evidence="8">
    <location>
        <begin position="108"/>
        <end position="276"/>
    </location>
</feature>
<dbReference type="SUPFAM" id="SSF56112">
    <property type="entry name" value="Protein kinase-like (PK-like)"/>
    <property type="match status" value="1"/>
</dbReference>
<keyword evidence="4" id="KW-0732">Signal</keyword>
<dbReference type="PROSITE" id="PS50011">
    <property type="entry name" value="PROTEIN_KINASE_DOM"/>
    <property type="match status" value="1"/>
</dbReference>
<keyword evidence="5" id="KW-1133">Transmembrane helix</keyword>
<dbReference type="AlphaFoldDB" id="A0A9Q1QVR8"/>
<dbReference type="PANTHER" id="PTHR46204:SF9">
    <property type="entry name" value="CHITIN ELICITOR RECEPTOR KINASE 1-LIKE ISOFORM X1"/>
    <property type="match status" value="1"/>
</dbReference>
<keyword evidence="6" id="KW-0472">Membrane</keyword>
<evidence type="ECO:0000256" key="7">
    <source>
        <dbReference type="ARBA" id="ARBA00023157"/>
    </source>
</evidence>
<dbReference type="Proteomes" id="UP001152561">
    <property type="component" value="Unassembled WGS sequence"/>
</dbReference>
<sequence length="276" mass="30475">MRVNSYPEGNIPNNVTLNVTVNCSCGNKDVSKDYGLFITYLMRPGENLASIALATNTSSELIEKYNPMVNFSASSGLLYITGRGLSGIHVDKSVEFSYEELAESTNDFSISNKIGEGGFVAVYYAELRGKKAAIKRMNRQRRTEFLAELKILVRVHHLNLIGDFGLAKLVKSGNPTLPSRFLGTFGYMPPEKQVKEDGVDEPRSLVALFDEAHSHPNQNEGISRLIDPKLGNNYPIDSVYKMAQLAKACTEKDPQMRPTMKSVVVALMALSSLTED</sequence>
<evidence type="ECO:0000256" key="2">
    <source>
        <dbReference type="ARBA" id="ARBA00022475"/>
    </source>
</evidence>
<evidence type="ECO:0000256" key="3">
    <source>
        <dbReference type="ARBA" id="ARBA00022692"/>
    </source>
</evidence>
<gene>
    <name evidence="9" type="ORF">K7X08_036284</name>
</gene>
<dbReference type="CDD" id="cd00118">
    <property type="entry name" value="LysM"/>
    <property type="match status" value="1"/>
</dbReference>
<reference evidence="10" key="1">
    <citation type="journal article" date="2023" name="Proc. Natl. Acad. Sci. U.S.A.">
        <title>Genomic and structural basis for evolution of tropane alkaloid biosynthesis.</title>
        <authorList>
            <person name="Wanga Y.-J."/>
            <person name="Taina T."/>
            <person name="Yua J.-Y."/>
            <person name="Lia J."/>
            <person name="Xua B."/>
            <person name="Chenc J."/>
            <person name="D'Auriad J.C."/>
            <person name="Huanga J.-P."/>
            <person name="Huanga S.-X."/>
        </authorList>
    </citation>
    <scope>NUCLEOTIDE SEQUENCE [LARGE SCALE GENOMIC DNA]</scope>
    <source>
        <strain evidence="10">cv. KIB-2019</strain>
    </source>
</reference>
<keyword evidence="10" id="KW-1185">Reference proteome</keyword>